<protein>
    <recommendedName>
        <fullName evidence="8">Major facilitator superfamily (MFS) profile domain-containing protein</fullName>
    </recommendedName>
</protein>
<evidence type="ECO:0000256" key="4">
    <source>
        <dbReference type="ARBA" id="ARBA00022989"/>
    </source>
</evidence>
<evidence type="ECO:0000256" key="6">
    <source>
        <dbReference type="SAM" id="MobiDB-lite"/>
    </source>
</evidence>
<evidence type="ECO:0000256" key="2">
    <source>
        <dbReference type="ARBA" id="ARBA00022448"/>
    </source>
</evidence>
<keyword evidence="2" id="KW-0813">Transport</keyword>
<dbReference type="OrthoDB" id="440553at2759"/>
<evidence type="ECO:0000259" key="8">
    <source>
        <dbReference type="PROSITE" id="PS50850"/>
    </source>
</evidence>
<organism evidence="9 10">
    <name type="scientific">Glutinoglossum americanum</name>
    <dbReference type="NCBI Taxonomy" id="1670608"/>
    <lineage>
        <taxon>Eukaryota</taxon>
        <taxon>Fungi</taxon>
        <taxon>Dikarya</taxon>
        <taxon>Ascomycota</taxon>
        <taxon>Pezizomycotina</taxon>
        <taxon>Geoglossomycetes</taxon>
        <taxon>Geoglossales</taxon>
        <taxon>Geoglossaceae</taxon>
        <taxon>Glutinoglossum</taxon>
    </lineage>
</organism>
<dbReference type="GO" id="GO:0005886">
    <property type="term" value="C:plasma membrane"/>
    <property type="evidence" value="ECO:0007669"/>
    <property type="project" value="TreeGrafter"/>
</dbReference>
<dbReference type="Gene3D" id="1.20.1720.10">
    <property type="entry name" value="Multidrug resistance protein D"/>
    <property type="match status" value="1"/>
</dbReference>
<accession>A0A9P8I1Q3</accession>
<dbReference type="SUPFAM" id="SSF103473">
    <property type="entry name" value="MFS general substrate transporter"/>
    <property type="match status" value="1"/>
</dbReference>
<evidence type="ECO:0000256" key="3">
    <source>
        <dbReference type="ARBA" id="ARBA00022692"/>
    </source>
</evidence>
<dbReference type="PANTHER" id="PTHR23502">
    <property type="entry name" value="MAJOR FACILITATOR SUPERFAMILY"/>
    <property type="match status" value="1"/>
</dbReference>
<feature type="transmembrane region" description="Helical" evidence="7">
    <location>
        <begin position="49"/>
        <end position="74"/>
    </location>
</feature>
<feature type="transmembrane region" description="Helical" evidence="7">
    <location>
        <begin position="259"/>
        <end position="278"/>
    </location>
</feature>
<evidence type="ECO:0000256" key="7">
    <source>
        <dbReference type="SAM" id="Phobius"/>
    </source>
</evidence>
<dbReference type="GO" id="GO:0022857">
    <property type="term" value="F:transmembrane transporter activity"/>
    <property type="evidence" value="ECO:0007669"/>
    <property type="project" value="InterPro"/>
</dbReference>
<keyword evidence="4 7" id="KW-1133">Transmembrane helix</keyword>
<dbReference type="AlphaFoldDB" id="A0A9P8I1Q3"/>
<dbReference type="Pfam" id="PF07690">
    <property type="entry name" value="MFS_1"/>
    <property type="match status" value="1"/>
</dbReference>
<reference evidence="9" key="1">
    <citation type="submission" date="2021-03" db="EMBL/GenBank/DDBJ databases">
        <title>Comparative genomics and phylogenomic investigation of the class Geoglossomycetes provide insights into ecological specialization and systematics.</title>
        <authorList>
            <person name="Melie T."/>
            <person name="Pirro S."/>
            <person name="Miller A.N."/>
            <person name="Quandt A."/>
        </authorList>
    </citation>
    <scope>NUCLEOTIDE SEQUENCE</scope>
    <source>
        <strain evidence="9">GBOQ0MN5Z8</strain>
    </source>
</reference>
<dbReference type="InterPro" id="IPR011701">
    <property type="entry name" value="MFS"/>
</dbReference>
<dbReference type="InterPro" id="IPR020846">
    <property type="entry name" value="MFS_dom"/>
</dbReference>
<comment type="caution">
    <text evidence="9">The sequence shown here is derived from an EMBL/GenBank/DDBJ whole genome shotgun (WGS) entry which is preliminary data.</text>
</comment>
<evidence type="ECO:0000256" key="5">
    <source>
        <dbReference type="ARBA" id="ARBA00023136"/>
    </source>
</evidence>
<sequence>MTQSLEINEEPLSGSSPTATQPEAGNADMRLEDDINTVYSIFSKSQKHYIVFLVAFAAWFSTLSSFIYFPAITALARDLHTTVENINLTVTSYMIISGVIPSIVGDSADMLGRRPVFIVTLAVYLVANVGLAVQGSFLSLLLLRMLQSAGISGMQRIFHKLIPGIEQIHSPRQGHLLLLMARLRMLQARHRGVHITNTAPSFGPVLGGSLIACKGWRWIFWFLSIASGVCLTAIIIFLPETARNVVGNGSTPVREKARLRSIFYPLVVAVAAIVGYGWSIEAKAHVSVPLILQFFMGSAIQGYFTILNTLLIDLHPQSPSTAQASAKKGHGLETSKNLEIVNQPQEELIAAIVVGVAMKWMQPTQETPADRHKCQVKELEVMGVYADGLI</sequence>
<dbReference type="GO" id="GO:0140115">
    <property type="term" value="P:export across plasma membrane"/>
    <property type="evidence" value="ECO:0007669"/>
    <property type="project" value="UniProtKB-ARBA"/>
</dbReference>
<keyword evidence="5 7" id="KW-0472">Membrane</keyword>
<dbReference type="PANTHER" id="PTHR23502:SF51">
    <property type="entry name" value="QUINIDINE RESISTANCE PROTEIN 1-RELATED"/>
    <property type="match status" value="1"/>
</dbReference>
<evidence type="ECO:0000313" key="9">
    <source>
        <dbReference type="EMBL" id="KAH0538684.1"/>
    </source>
</evidence>
<dbReference type="GO" id="GO:0042908">
    <property type="term" value="P:xenobiotic transport"/>
    <property type="evidence" value="ECO:0007669"/>
    <property type="project" value="UniProtKB-ARBA"/>
</dbReference>
<feature type="transmembrane region" description="Helical" evidence="7">
    <location>
        <begin position="290"/>
        <end position="311"/>
    </location>
</feature>
<gene>
    <name evidence="9" type="ORF">FGG08_004759</name>
</gene>
<dbReference type="InterPro" id="IPR036259">
    <property type="entry name" value="MFS_trans_sf"/>
</dbReference>
<feature type="transmembrane region" description="Helical" evidence="7">
    <location>
        <begin position="218"/>
        <end position="238"/>
    </location>
</feature>
<feature type="region of interest" description="Disordered" evidence="6">
    <location>
        <begin position="1"/>
        <end position="27"/>
    </location>
</feature>
<feature type="transmembrane region" description="Helical" evidence="7">
    <location>
        <begin position="116"/>
        <end position="143"/>
    </location>
</feature>
<feature type="compositionally biased region" description="Polar residues" evidence="6">
    <location>
        <begin position="13"/>
        <end position="23"/>
    </location>
</feature>
<feature type="transmembrane region" description="Helical" evidence="7">
    <location>
        <begin position="86"/>
        <end position="104"/>
    </location>
</feature>
<proteinExistence type="predicted"/>
<dbReference type="PROSITE" id="PS00216">
    <property type="entry name" value="SUGAR_TRANSPORT_1"/>
    <property type="match status" value="1"/>
</dbReference>
<evidence type="ECO:0000256" key="1">
    <source>
        <dbReference type="ARBA" id="ARBA00004141"/>
    </source>
</evidence>
<dbReference type="EMBL" id="JAGHQL010000100">
    <property type="protein sequence ID" value="KAH0538684.1"/>
    <property type="molecule type" value="Genomic_DNA"/>
</dbReference>
<keyword evidence="3 7" id="KW-0812">Transmembrane</keyword>
<dbReference type="PROSITE" id="PS50850">
    <property type="entry name" value="MFS"/>
    <property type="match status" value="1"/>
</dbReference>
<evidence type="ECO:0000313" key="10">
    <source>
        <dbReference type="Proteomes" id="UP000698800"/>
    </source>
</evidence>
<name>A0A9P8I1Q3_9PEZI</name>
<dbReference type="Proteomes" id="UP000698800">
    <property type="component" value="Unassembled WGS sequence"/>
</dbReference>
<dbReference type="InterPro" id="IPR005829">
    <property type="entry name" value="Sugar_transporter_CS"/>
</dbReference>
<keyword evidence="10" id="KW-1185">Reference proteome</keyword>
<comment type="subcellular location">
    <subcellularLocation>
        <location evidence="1">Membrane</location>
        <topology evidence="1">Multi-pass membrane protein</topology>
    </subcellularLocation>
</comment>
<feature type="domain" description="Major facilitator superfamily (MFS) profile" evidence="8">
    <location>
        <begin position="50"/>
        <end position="390"/>
    </location>
</feature>